<evidence type="ECO:0000313" key="2">
    <source>
        <dbReference type="Proteomes" id="UP000060787"/>
    </source>
</evidence>
<keyword evidence="2" id="KW-1185">Reference proteome</keyword>
<organism evidence="1 2">
    <name type="scientific">Lysobacter antibioticus</name>
    <dbReference type="NCBI Taxonomy" id="84531"/>
    <lineage>
        <taxon>Bacteria</taxon>
        <taxon>Pseudomonadati</taxon>
        <taxon>Pseudomonadota</taxon>
        <taxon>Gammaproteobacteria</taxon>
        <taxon>Lysobacterales</taxon>
        <taxon>Lysobacteraceae</taxon>
        <taxon>Lysobacter</taxon>
    </lineage>
</organism>
<dbReference type="OrthoDB" id="6023907at2"/>
<dbReference type="PATRIC" id="fig|84531.7.peg.2177"/>
<name>A0A0S2DXD2_LYSAN</name>
<protein>
    <submittedName>
        <fullName evidence="1">Uncharacterized protein</fullName>
    </submittedName>
</protein>
<dbReference type="KEGG" id="lab:LA76x_4286"/>
<reference evidence="1 2" key="1">
    <citation type="journal article" date="2015" name="BMC Genomics">
        <title>Comparative genomics and metabolic profiling of the genus Lysobacter.</title>
        <authorList>
            <person name="de Bruijn I."/>
            <person name="Cheng X."/>
            <person name="de Jager V."/>
            <person name="Exposito R.G."/>
            <person name="Watrous J."/>
            <person name="Patel N."/>
            <person name="Postma J."/>
            <person name="Dorrestein P.C."/>
            <person name="Kobayashi D."/>
            <person name="Raaijmakers J.M."/>
        </authorList>
    </citation>
    <scope>NUCLEOTIDE SEQUENCE [LARGE SCALE GENOMIC DNA]</scope>
    <source>
        <strain evidence="1 2">76</strain>
    </source>
</reference>
<accession>A0A0S2DXD2</accession>
<dbReference type="STRING" id="84531.LA76x_4286"/>
<dbReference type="KEGG" id="laq:GLA29479_2219"/>
<dbReference type="EMBL" id="CP011129">
    <property type="protein sequence ID" value="ALN82397.1"/>
    <property type="molecule type" value="Genomic_DNA"/>
</dbReference>
<dbReference type="AlphaFoldDB" id="A0A0S2DXD2"/>
<dbReference type="Proteomes" id="UP000060787">
    <property type="component" value="Chromosome"/>
</dbReference>
<proteinExistence type="predicted"/>
<evidence type="ECO:0000313" key="1">
    <source>
        <dbReference type="EMBL" id="ALN82397.1"/>
    </source>
</evidence>
<sequence length="120" mass="12920">MHPLGNPAESGQPELHVQHIACANNAAFVLRFIIQRLDGDRVISQAPTGRGFAAGQTRSVDLSALRFHGQTLDVGDRVRIRARAMGGTRRDGPSVAYAPNGHTATFSVRGTTLSFTINRI</sequence>
<dbReference type="RefSeq" id="WP_057919141.1">
    <property type="nucleotide sequence ID" value="NZ_CP011129.1"/>
</dbReference>
<gene>
    <name evidence="1" type="ORF">LA76x_4286</name>
</gene>